<dbReference type="InterPro" id="IPR017512">
    <property type="entry name" value="PQQ_MeOH/EtOH_DH"/>
</dbReference>
<dbReference type="GO" id="GO:0030288">
    <property type="term" value="C:outer membrane-bounded periplasmic space"/>
    <property type="evidence" value="ECO:0007669"/>
    <property type="project" value="InterPro"/>
</dbReference>
<dbReference type="PATRIC" id="fig|316.101.peg.194"/>
<keyword evidence="5 12" id="KW-0106">Calcium</keyword>
<evidence type="ECO:0000313" key="15">
    <source>
        <dbReference type="EMBL" id="KJH80229.1"/>
    </source>
</evidence>
<dbReference type="GO" id="GO:0009055">
    <property type="term" value="F:electron transfer activity"/>
    <property type="evidence" value="ECO:0007669"/>
    <property type="project" value="InterPro"/>
</dbReference>
<dbReference type="Gene3D" id="1.10.760.10">
    <property type="entry name" value="Cytochrome c-like domain"/>
    <property type="match status" value="1"/>
</dbReference>
<keyword evidence="7" id="KW-0560">Oxidoreductase</keyword>
<dbReference type="GO" id="GO:0016020">
    <property type="term" value="C:membrane"/>
    <property type="evidence" value="ECO:0007669"/>
    <property type="project" value="InterPro"/>
</dbReference>
<dbReference type="Proteomes" id="UP000032487">
    <property type="component" value="Unassembled WGS sequence"/>
</dbReference>
<evidence type="ECO:0000256" key="1">
    <source>
        <dbReference type="ARBA" id="ARBA00008156"/>
    </source>
</evidence>
<dbReference type="SUPFAM" id="SSF50998">
    <property type="entry name" value="Quinoprotein alcohol dehydrogenase-like"/>
    <property type="match status" value="1"/>
</dbReference>
<dbReference type="GO" id="GO:0020037">
    <property type="term" value="F:heme binding"/>
    <property type="evidence" value="ECO:0007669"/>
    <property type="project" value="InterPro"/>
</dbReference>
<evidence type="ECO:0000256" key="7">
    <source>
        <dbReference type="ARBA" id="ARBA00023002"/>
    </source>
</evidence>
<evidence type="ECO:0000256" key="5">
    <source>
        <dbReference type="ARBA" id="ARBA00022837"/>
    </source>
</evidence>
<comment type="cofactor">
    <cofactor evidence="12">
        <name>Ca(2+)</name>
        <dbReference type="ChEBI" id="CHEBI:29108"/>
    </cofactor>
    <text evidence="12">Binds 1 Ca(2+) ion per subunit.</text>
</comment>
<feature type="binding site" evidence="12">
    <location>
        <position position="203"/>
    </location>
    <ligand>
        <name>Ca(2+)</name>
        <dbReference type="ChEBI" id="CHEBI:29108"/>
    </ligand>
</feature>
<dbReference type="PROSITE" id="PS51007">
    <property type="entry name" value="CYTC"/>
    <property type="match status" value="1"/>
</dbReference>
<comment type="similarity">
    <text evidence="1">Belongs to the bacterial PQQ dehydrogenase family.</text>
</comment>
<keyword evidence="8 12" id="KW-0408">Iron</keyword>
<dbReference type="InterPro" id="IPR036909">
    <property type="entry name" value="Cyt_c-like_dom_sf"/>
</dbReference>
<evidence type="ECO:0000256" key="12">
    <source>
        <dbReference type="PIRSR" id="PIRSR617512-3"/>
    </source>
</evidence>
<evidence type="ECO:0000256" key="10">
    <source>
        <dbReference type="PIRSR" id="PIRSR617512-1"/>
    </source>
</evidence>
<dbReference type="EMBL" id="JYHV01000033">
    <property type="protein sequence ID" value="KJH80229.1"/>
    <property type="molecule type" value="Genomic_DNA"/>
</dbReference>
<keyword evidence="4 13" id="KW-0732">Signal</keyword>
<dbReference type="CDD" id="cd10279">
    <property type="entry name" value="PQQ_ADH_II"/>
    <property type="match status" value="1"/>
</dbReference>
<evidence type="ECO:0000256" key="2">
    <source>
        <dbReference type="ARBA" id="ARBA00022617"/>
    </source>
</evidence>
<protein>
    <submittedName>
        <fullName evidence="15">Alcohol dehydrogenase</fullName>
    </submittedName>
</protein>
<dbReference type="SUPFAM" id="SSF46626">
    <property type="entry name" value="Cytochrome c"/>
    <property type="match status" value="1"/>
</dbReference>
<dbReference type="GO" id="GO:0016614">
    <property type="term" value="F:oxidoreductase activity, acting on CH-OH group of donors"/>
    <property type="evidence" value="ECO:0007669"/>
    <property type="project" value="InterPro"/>
</dbReference>
<organism evidence="15 16">
    <name type="scientific">Stutzerimonas stutzeri</name>
    <name type="common">Pseudomonas stutzeri</name>
    <dbReference type="NCBI Taxonomy" id="316"/>
    <lineage>
        <taxon>Bacteria</taxon>
        <taxon>Pseudomonadati</taxon>
        <taxon>Pseudomonadota</taxon>
        <taxon>Gammaproteobacteria</taxon>
        <taxon>Pseudomonadales</taxon>
        <taxon>Pseudomonadaceae</taxon>
        <taxon>Stutzerimonas</taxon>
    </lineage>
</organism>
<keyword evidence="3 12" id="KW-0479">Metal-binding</keyword>
<dbReference type="Pfam" id="PF01011">
    <property type="entry name" value="PQQ"/>
    <property type="match status" value="2"/>
</dbReference>
<dbReference type="Gene3D" id="2.140.10.10">
    <property type="entry name" value="Quinoprotein alcohol dehydrogenase-like superfamily"/>
    <property type="match status" value="1"/>
</dbReference>
<dbReference type="AlphaFoldDB" id="A0A0D9AHS0"/>
<comment type="caution">
    <text evidence="15">The sequence shown here is derived from an EMBL/GenBank/DDBJ whole genome shotgun (WGS) entry which is preliminary data.</text>
</comment>
<dbReference type="InterPro" id="IPR011047">
    <property type="entry name" value="Quinoprotein_ADH-like_sf"/>
</dbReference>
<feature type="binding site" evidence="11">
    <location>
        <position position="352"/>
    </location>
    <ligand>
        <name>pyrroloquinoline quinone</name>
        <dbReference type="ChEBI" id="CHEBI:58442"/>
    </ligand>
</feature>
<comment type="cofactor">
    <cofactor evidence="11">
        <name>pyrroloquinoline quinone</name>
        <dbReference type="ChEBI" id="CHEBI:58442"/>
    </cofactor>
    <text evidence="11">Binds 1 PQQ group per subunit.</text>
</comment>
<reference evidence="15 16" key="1">
    <citation type="submission" date="2015-02" db="EMBL/GenBank/DDBJ databases">
        <title>Draft genome sequence of Pseudomonas stutzeri NT0128 isolated from wheat (Triticum turgidum) rhizosphere.</title>
        <authorList>
            <person name="Tovi N."/>
            <person name="Frenk S."/>
            <person name="Hadar Y."/>
            <person name="Minz D."/>
        </authorList>
    </citation>
    <scope>NUCLEOTIDE SEQUENCE [LARGE SCALE GENOMIC DNA]</scope>
    <source>
        <strain evidence="15 16">NT0128</strain>
    </source>
</reference>
<name>A0A0D9AHS0_STUST</name>
<feature type="binding site" evidence="11">
    <location>
        <position position="185"/>
    </location>
    <ligand>
        <name>pyrroloquinoline quinone</name>
        <dbReference type="ChEBI" id="CHEBI:58442"/>
    </ligand>
</feature>
<proteinExistence type="inferred from homology"/>
<dbReference type="InterPro" id="IPR002372">
    <property type="entry name" value="PQQ_rpt_dom"/>
</dbReference>
<dbReference type="SMART" id="SM00564">
    <property type="entry name" value="PQQ"/>
    <property type="match status" value="5"/>
</dbReference>
<feature type="domain" description="Cytochrome c" evidence="14">
    <location>
        <begin position="619"/>
        <end position="700"/>
    </location>
</feature>
<dbReference type="GO" id="GO:0005509">
    <property type="term" value="F:calcium ion binding"/>
    <property type="evidence" value="ECO:0007669"/>
    <property type="project" value="InterPro"/>
</dbReference>
<feature type="signal peptide" evidence="13">
    <location>
        <begin position="1"/>
        <end position="26"/>
    </location>
</feature>
<feature type="binding site" evidence="12">
    <location>
        <position position="325"/>
    </location>
    <ligand>
        <name>Ca(2+)</name>
        <dbReference type="ChEBI" id="CHEBI:29108"/>
    </ligand>
</feature>
<feature type="binding site" description="covalent" evidence="11">
    <location>
        <position position="633"/>
    </location>
    <ligand>
        <name>heme c</name>
        <dbReference type="ChEBI" id="CHEBI:61717"/>
    </ligand>
</feature>
<dbReference type="NCBIfam" id="TIGR03075">
    <property type="entry name" value="PQQ_enz_alc_DH"/>
    <property type="match status" value="1"/>
</dbReference>
<sequence length="710" mass="78462">MNFKQSNLRVQIMMAASLLAMTSLHASDRVITDKELSDESNTTDWLAYGRTHSEQRFSPLKDINVDNVSQLKPEWYAPLRDRSDIVGTPLVVDGVMYYVGEMNRTRAFDARTGKMLWEYDPKVSKEILDNNMKKVFWKHNRGLSTYGDKLFIATWDGRLIAINRKDGKEVWQTRTFDHDQPLNITGHPKAFDGKVFVGNGGTELGPMRGYVTAYDAETGKQVWRFHIVPGNPADGFEDAAQEMAAKTWSGRWWENGGGGNAWHGWTYDAKYNQLIFGTGNGGPWNIKVRSPEGGDNLFLCSVVAVDADTGEYKWHVQTAPGDTWDYNSNMDIVLADLKIDGKDVDAVLHAPKNGFFYTIDRSNGKVLSAEKFADANWSTKYDLKQQRHIVADDARYPDGEKNIYPSAFGAHSWHAMSYNPELNLAFIPTNHLGNTFKDDGKNTKPGHKMASHKLYLGLTGWELTKDPHESRGSLQAWDPVKNKRVWQVNQKSPWGGGTLTTAGNLVFQGQPDGLFKAYDARTGKELWSYDVGLGISAPPITYKLDGKQMVSLLVGPGGALASNFGGSGELGFESHGWKYGAHERRIMTFSLDGKAVVPKQPAPQLAKPIIDEQFKVDTEKAEAGAGVFAENLCVGCHGAGAVAGMKAPDLRESPLLLTGSEKAFESVVRGGALLVNGMPKFPDLTDAELESIRHFVRRQAHDGVKSGGGH</sequence>
<evidence type="ECO:0000259" key="14">
    <source>
        <dbReference type="PROSITE" id="PS51007"/>
    </source>
</evidence>
<comment type="cofactor">
    <cofactor evidence="11">
        <name>heme c</name>
        <dbReference type="ChEBI" id="CHEBI:61717"/>
    </cofactor>
    <text evidence="11">Binds 1 heme c group per subunit.</text>
</comment>
<dbReference type="PROSITE" id="PS00363">
    <property type="entry name" value="BACTERIAL_PQQ_1"/>
    <property type="match status" value="1"/>
</dbReference>
<evidence type="ECO:0000256" key="9">
    <source>
        <dbReference type="ARBA" id="ARBA00023157"/>
    </source>
</evidence>
<evidence type="ECO:0000256" key="6">
    <source>
        <dbReference type="ARBA" id="ARBA00022891"/>
    </source>
</evidence>
<evidence type="ECO:0000256" key="8">
    <source>
        <dbReference type="ARBA" id="ARBA00023004"/>
    </source>
</evidence>
<dbReference type="PANTHER" id="PTHR32303">
    <property type="entry name" value="QUINOPROTEIN ALCOHOL DEHYDROGENASE (CYTOCHROME C)"/>
    <property type="match status" value="1"/>
</dbReference>
<feature type="binding site" evidence="12">
    <location>
        <position position="280"/>
    </location>
    <ligand>
        <name>Ca(2+)</name>
        <dbReference type="ChEBI" id="CHEBI:29108"/>
    </ligand>
</feature>
<evidence type="ECO:0000313" key="16">
    <source>
        <dbReference type="Proteomes" id="UP000032487"/>
    </source>
</evidence>
<evidence type="ECO:0000256" key="13">
    <source>
        <dbReference type="SAM" id="SignalP"/>
    </source>
</evidence>
<evidence type="ECO:0000256" key="3">
    <source>
        <dbReference type="ARBA" id="ARBA00022723"/>
    </source>
</evidence>
<keyword evidence="9" id="KW-1015">Disulfide bond</keyword>
<gene>
    <name evidence="15" type="ORF">UF78_16975</name>
</gene>
<dbReference type="InterPro" id="IPR009056">
    <property type="entry name" value="Cyt_c-like_dom"/>
</dbReference>
<dbReference type="InterPro" id="IPR001479">
    <property type="entry name" value="Quinoprotein_DH_CS"/>
</dbReference>
<dbReference type="OrthoDB" id="9794322at2"/>
<feature type="active site" description="Proton acceptor" evidence="10">
    <location>
        <position position="325"/>
    </location>
</feature>
<evidence type="ECO:0000256" key="4">
    <source>
        <dbReference type="ARBA" id="ARBA00022729"/>
    </source>
</evidence>
<dbReference type="Pfam" id="PF13442">
    <property type="entry name" value="Cytochrome_CBB3"/>
    <property type="match status" value="1"/>
</dbReference>
<feature type="binding site" description="covalent" evidence="11">
    <location>
        <position position="636"/>
    </location>
    <ligand>
        <name>heme c</name>
        <dbReference type="ChEBI" id="CHEBI:61717"/>
    </ligand>
</feature>
<feature type="binding site" description="axial binding residue" evidence="12">
    <location>
        <position position="678"/>
    </location>
    <ligand>
        <name>heme c</name>
        <dbReference type="ChEBI" id="CHEBI:61717"/>
    </ligand>
    <ligandPart>
        <name>Fe</name>
        <dbReference type="ChEBI" id="CHEBI:18248"/>
    </ligandPart>
</feature>
<accession>A0A0D9AHS0</accession>
<evidence type="ECO:0000256" key="11">
    <source>
        <dbReference type="PIRSR" id="PIRSR617512-2"/>
    </source>
</evidence>
<keyword evidence="2 11" id="KW-0349">Heme</keyword>
<keyword evidence="6 11" id="KW-0634">PQQ</keyword>
<dbReference type="RefSeq" id="WP_045163394.1">
    <property type="nucleotide sequence ID" value="NZ_JYHV01000033.1"/>
</dbReference>
<feature type="chain" id="PRO_5002337964" evidence="13">
    <location>
        <begin position="27"/>
        <end position="710"/>
    </location>
</feature>
<feature type="binding site" description="axial binding residue" evidence="12">
    <location>
        <position position="637"/>
    </location>
    <ligand>
        <name>heme c</name>
        <dbReference type="ChEBI" id="CHEBI:61717"/>
    </ligand>
    <ligandPart>
        <name>Fe</name>
        <dbReference type="ChEBI" id="CHEBI:18248"/>
    </ligandPart>
</feature>
<dbReference type="InterPro" id="IPR018391">
    <property type="entry name" value="PQQ_b-propeller_rpt"/>
</dbReference>
<feature type="binding site" evidence="11">
    <location>
        <position position="141"/>
    </location>
    <ligand>
        <name>pyrroloquinoline quinone</name>
        <dbReference type="ChEBI" id="CHEBI:58442"/>
    </ligand>
</feature>